<dbReference type="InterPro" id="IPR005702">
    <property type="entry name" value="Wzc-like_C"/>
</dbReference>
<evidence type="ECO:0000256" key="15">
    <source>
        <dbReference type="ARBA" id="ARBA00051245"/>
    </source>
</evidence>
<feature type="coiled-coil region" evidence="16">
    <location>
        <begin position="311"/>
        <end position="359"/>
    </location>
</feature>
<evidence type="ECO:0000256" key="17">
    <source>
        <dbReference type="SAM" id="Phobius"/>
    </source>
</evidence>
<evidence type="ECO:0000259" key="19">
    <source>
        <dbReference type="Pfam" id="PF13614"/>
    </source>
</evidence>
<feature type="domain" description="Tyrosine-protein kinase G-rich" evidence="20">
    <location>
        <begin position="401"/>
        <end position="472"/>
    </location>
</feature>
<sequence>MTGNSMNGIHSTHPSSNRIELIRFGHHYRTLKKNWLSILAFTIIFSLTCTWYIYSKKSVYQATATLLIQEEQKSALSIEEVYGVDTTKKEYFQTQIAILKSNHIADKVITQLNLTQHPEFTGSSRFEQKIDEIKSIPLVQDVLRVSPNPEETQQHAKPYYQALQAFKEKLEIEPVRNTQLVKIRFRSTDPELATKIANAVGQAYIDTNFEAKLVITQNAATWLTNNSQKLEQRLRTSEQALQDFLLQEGLIDINGIDDIYASELEELSRKLNAAINNRIEAQTLIDLLKRKSSQDLDSLLSIDEFANQAQIRDLKLSEAQAEKNVSELSQRYGPKHDRMVQARAQLDSIRTRTQQLIREISFSKQQDLLAAKAQEDMLRAELDSKKSDFQMLGSQKAKYEQLKREVESNKDLYEAFLNREKETSATSDYKNVTARFTDPAIIPLFPIAPQRMKLVLIATFFGFAIACALVIILETLREVIRTSSDVQEKLGVTCLGTIPRVKKRNLRKGGVSYTAYLDKDEKLFSEACRSVRTSLLLRLTNSKQRVLPFTSAIPEEGKTSTSINMAVSFSTMEKVLIIDCDLRRPSIAKRFNISESSPGLTNILTMDTSLSECIVRSEEANLDVLPAGIIPPNPQELLASDRFDKLIEYLKGKYDRIIIDTPPLLSVSDALILGKKANGLITVIRSESTKASLVNAALSKQIQHSVPSLGVLITQAKSKEGEANYVQQYAY</sequence>
<evidence type="ECO:0000256" key="1">
    <source>
        <dbReference type="ARBA" id="ARBA00004429"/>
    </source>
</evidence>
<evidence type="ECO:0000256" key="11">
    <source>
        <dbReference type="ARBA" id="ARBA00022840"/>
    </source>
</evidence>
<dbReference type="PANTHER" id="PTHR32309">
    <property type="entry name" value="TYROSINE-PROTEIN KINASE"/>
    <property type="match status" value="1"/>
</dbReference>
<dbReference type="NCBIfam" id="TIGR01007">
    <property type="entry name" value="eps_fam"/>
    <property type="match status" value="1"/>
</dbReference>
<dbReference type="AlphaFoldDB" id="A0A8B3DDI8"/>
<comment type="similarity">
    <text evidence="2">Belongs to the CpsD/CapB family.</text>
</comment>
<evidence type="ECO:0000256" key="14">
    <source>
        <dbReference type="ARBA" id="ARBA00023137"/>
    </source>
</evidence>
<feature type="coiled-coil region" evidence="16">
    <location>
        <begin position="392"/>
        <end position="419"/>
    </location>
</feature>
<dbReference type="PANTHER" id="PTHR32309:SF13">
    <property type="entry name" value="FERRIC ENTEROBACTIN TRANSPORT PROTEIN FEPE"/>
    <property type="match status" value="1"/>
</dbReference>
<feature type="transmembrane region" description="Helical" evidence="17">
    <location>
        <begin position="454"/>
        <end position="473"/>
    </location>
</feature>
<keyword evidence="10 21" id="KW-0418">Kinase</keyword>
<dbReference type="InterPro" id="IPR032807">
    <property type="entry name" value="GNVR"/>
</dbReference>
<dbReference type="Pfam" id="PF13807">
    <property type="entry name" value="GNVR"/>
    <property type="match status" value="1"/>
</dbReference>
<keyword evidence="13 17" id="KW-0472">Membrane</keyword>
<keyword evidence="14" id="KW-0829">Tyrosine-protein kinase</keyword>
<evidence type="ECO:0000313" key="22">
    <source>
        <dbReference type="Proteomes" id="UP000253437"/>
    </source>
</evidence>
<dbReference type="Proteomes" id="UP000253437">
    <property type="component" value="Unassembled WGS sequence"/>
</dbReference>
<dbReference type="InterPro" id="IPR050445">
    <property type="entry name" value="Bact_polysacc_biosynth/exp"/>
</dbReference>
<evidence type="ECO:0000256" key="7">
    <source>
        <dbReference type="ARBA" id="ARBA00022679"/>
    </source>
</evidence>
<dbReference type="InterPro" id="IPR003856">
    <property type="entry name" value="LPS_length_determ_N"/>
</dbReference>
<reference evidence="21 22" key="1">
    <citation type="submission" date="2018-08" db="EMBL/GenBank/DDBJ databases">
        <title>Vibrio harveyi strains pathogenic to white snook Centropomus viridis Lockington (1877) and potential probiotic bacteria.</title>
        <authorList>
            <person name="Soto-Rodriguez S."/>
            <person name="Gomez-Gil B."/>
            <person name="Lozano-Olvera R."/>
        </authorList>
    </citation>
    <scope>NUCLEOTIDE SEQUENCE [LARGE SCALE GENOMIC DNA]</scope>
    <source>
        <strain evidence="21 22">CAIM 1508</strain>
    </source>
</reference>
<dbReference type="EMBL" id="QOUW02000076">
    <property type="protein sequence ID" value="RIW10167.1"/>
    <property type="molecule type" value="Genomic_DNA"/>
</dbReference>
<evidence type="ECO:0000313" key="21">
    <source>
        <dbReference type="EMBL" id="RIW10167.1"/>
    </source>
</evidence>
<comment type="catalytic activity">
    <reaction evidence="15">
        <text>L-tyrosyl-[protein] + ATP = O-phospho-L-tyrosyl-[protein] + ADP + H(+)</text>
        <dbReference type="Rhea" id="RHEA:10596"/>
        <dbReference type="Rhea" id="RHEA-COMP:10136"/>
        <dbReference type="Rhea" id="RHEA-COMP:20101"/>
        <dbReference type="ChEBI" id="CHEBI:15378"/>
        <dbReference type="ChEBI" id="CHEBI:30616"/>
        <dbReference type="ChEBI" id="CHEBI:46858"/>
        <dbReference type="ChEBI" id="CHEBI:61978"/>
        <dbReference type="ChEBI" id="CHEBI:456216"/>
        <dbReference type="EC" id="2.7.10.2"/>
    </reaction>
</comment>
<accession>A0A8B3DDI8</accession>
<evidence type="ECO:0000256" key="6">
    <source>
        <dbReference type="ARBA" id="ARBA00022519"/>
    </source>
</evidence>
<evidence type="ECO:0000256" key="10">
    <source>
        <dbReference type="ARBA" id="ARBA00022777"/>
    </source>
</evidence>
<dbReference type="Pfam" id="PF13614">
    <property type="entry name" value="AAA_31"/>
    <property type="match status" value="1"/>
</dbReference>
<feature type="coiled-coil region" evidence="16">
    <location>
        <begin position="227"/>
        <end position="284"/>
    </location>
</feature>
<evidence type="ECO:0000256" key="9">
    <source>
        <dbReference type="ARBA" id="ARBA00022741"/>
    </source>
</evidence>
<name>A0A8B3DDI8_VIBHA</name>
<feature type="domain" description="AAA" evidence="19">
    <location>
        <begin position="557"/>
        <end position="684"/>
    </location>
</feature>
<evidence type="ECO:0000259" key="18">
    <source>
        <dbReference type="Pfam" id="PF02706"/>
    </source>
</evidence>
<keyword evidence="9" id="KW-0547">Nucleotide-binding</keyword>
<evidence type="ECO:0000256" key="13">
    <source>
        <dbReference type="ARBA" id="ARBA00023136"/>
    </source>
</evidence>
<evidence type="ECO:0000256" key="12">
    <source>
        <dbReference type="ARBA" id="ARBA00022989"/>
    </source>
</evidence>
<evidence type="ECO:0000256" key="16">
    <source>
        <dbReference type="SAM" id="Coils"/>
    </source>
</evidence>
<keyword evidence="12 17" id="KW-1133">Transmembrane helix</keyword>
<protein>
    <recommendedName>
        <fullName evidence="4">non-specific protein-tyrosine kinase</fullName>
        <ecNumber evidence="4">2.7.10.2</ecNumber>
    </recommendedName>
</protein>
<evidence type="ECO:0000256" key="3">
    <source>
        <dbReference type="ARBA" id="ARBA00008883"/>
    </source>
</evidence>
<dbReference type="GO" id="GO:0004715">
    <property type="term" value="F:non-membrane spanning protein tyrosine kinase activity"/>
    <property type="evidence" value="ECO:0007669"/>
    <property type="project" value="UniProtKB-EC"/>
</dbReference>
<dbReference type="InterPro" id="IPR027417">
    <property type="entry name" value="P-loop_NTPase"/>
</dbReference>
<dbReference type="Pfam" id="PF02706">
    <property type="entry name" value="Wzz"/>
    <property type="match status" value="1"/>
</dbReference>
<dbReference type="CDD" id="cd05387">
    <property type="entry name" value="BY-kinase"/>
    <property type="match status" value="1"/>
</dbReference>
<proteinExistence type="inferred from homology"/>
<dbReference type="Gene3D" id="3.40.50.300">
    <property type="entry name" value="P-loop containing nucleotide triphosphate hydrolases"/>
    <property type="match status" value="1"/>
</dbReference>
<dbReference type="InterPro" id="IPR025669">
    <property type="entry name" value="AAA_dom"/>
</dbReference>
<gene>
    <name evidence="21" type="ORF">DS957_017530</name>
</gene>
<keyword evidence="7 21" id="KW-0808">Transferase</keyword>
<keyword evidence="5" id="KW-1003">Cell membrane</keyword>
<keyword evidence="16" id="KW-0175">Coiled coil</keyword>
<evidence type="ECO:0000256" key="4">
    <source>
        <dbReference type="ARBA" id="ARBA00011903"/>
    </source>
</evidence>
<organism evidence="21 22">
    <name type="scientific">Vibrio harveyi</name>
    <name type="common">Beneckea harveyi</name>
    <dbReference type="NCBI Taxonomy" id="669"/>
    <lineage>
        <taxon>Bacteria</taxon>
        <taxon>Pseudomonadati</taxon>
        <taxon>Pseudomonadota</taxon>
        <taxon>Gammaproteobacteria</taxon>
        <taxon>Vibrionales</taxon>
        <taxon>Vibrionaceae</taxon>
        <taxon>Vibrio</taxon>
    </lineage>
</organism>
<feature type="transmembrane region" description="Helical" evidence="17">
    <location>
        <begin position="35"/>
        <end position="54"/>
    </location>
</feature>
<dbReference type="SUPFAM" id="SSF52540">
    <property type="entry name" value="P-loop containing nucleoside triphosphate hydrolases"/>
    <property type="match status" value="1"/>
</dbReference>
<evidence type="ECO:0000256" key="5">
    <source>
        <dbReference type="ARBA" id="ARBA00022475"/>
    </source>
</evidence>
<evidence type="ECO:0000256" key="2">
    <source>
        <dbReference type="ARBA" id="ARBA00007316"/>
    </source>
</evidence>
<comment type="caution">
    <text evidence="21">The sequence shown here is derived from an EMBL/GenBank/DDBJ whole genome shotgun (WGS) entry which is preliminary data.</text>
</comment>
<dbReference type="GO" id="GO:0005524">
    <property type="term" value="F:ATP binding"/>
    <property type="evidence" value="ECO:0007669"/>
    <property type="project" value="UniProtKB-KW"/>
</dbReference>
<keyword evidence="11" id="KW-0067">ATP-binding</keyword>
<dbReference type="RefSeq" id="WP_005453395.1">
    <property type="nucleotide sequence ID" value="NZ_BBKY01000056.1"/>
</dbReference>
<feature type="domain" description="Polysaccharide chain length determinant N-terminal" evidence="18">
    <location>
        <begin position="28"/>
        <end position="112"/>
    </location>
</feature>
<keyword evidence="6" id="KW-0997">Cell inner membrane</keyword>
<comment type="subcellular location">
    <subcellularLocation>
        <location evidence="1">Cell inner membrane</location>
        <topology evidence="1">Multi-pass membrane protein</topology>
    </subcellularLocation>
</comment>
<dbReference type="EC" id="2.7.10.2" evidence="4"/>
<dbReference type="GO" id="GO:0005886">
    <property type="term" value="C:plasma membrane"/>
    <property type="evidence" value="ECO:0007669"/>
    <property type="project" value="UniProtKB-SubCell"/>
</dbReference>
<keyword evidence="8 17" id="KW-0812">Transmembrane</keyword>
<comment type="similarity">
    <text evidence="3">Belongs to the etk/wzc family.</text>
</comment>
<evidence type="ECO:0000259" key="20">
    <source>
        <dbReference type="Pfam" id="PF13807"/>
    </source>
</evidence>
<evidence type="ECO:0000256" key="8">
    <source>
        <dbReference type="ARBA" id="ARBA00022692"/>
    </source>
</evidence>